<dbReference type="OrthoDB" id="2648700at2"/>
<evidence type="ECO:0000256" key="1">
    <source>
        <dbReference type="SAM" id="MobiDB-lite"/>
    </source>
</evidence>
<evidence type="ECO:0000313" key="3">
    <source>
        <dbReference type="Proteomes" id="UP000256304"/>
    </source>
</evidence>
<organism evidence="2 3">
    <name type="scientific">Paenibacillus taihuensis</name>
    <dbReference type="NCBI Taxonomy" id="1156355"/>
    <lineage>
        <taxon>Bacteria</taxon>
        <taxon>Bacillati</taxon>
        <taxon>Bacillota</taxon>
        <taxon>Bacilli</taxon>
        <taxon>Bacillales</taxon>
        <taxon>Paenibacillaceae</taxon>
        <taxon>Paenibacillus</taxon>
    </lineage>
</organism>
<dbReference type="EMBL" id="QTTN01000046">
    <property type="protein sequence ID" value="REE66960.1"/>
    <property type="molecule type" value="Genomic_DNA"/>
</dbReference>
<comment type="caution">
    <text evidence="2">The sequence shown here is derived from an EMBL/GenBank/DDBJ whole genome shotgun (WGS) entry which is preliminary data.</text>
</comment>
<accession>A0A3D9R2V4</accession>
<protein>
    <submittedName>
        <fullName evidence="2">Uncharacterized protein</fullName>
    </submittedName>
</protein>
<keyword evidence="3" id="KW-1185">Reference proteome</keyword>
<dbReference type="AlphaFoldDB" id="A0A3D9R2V4"/>
<sequence length="68" mass="7525">MSEKETSPEVQEPKKVSLAEAVKQKLAQKKQEQANGAGKQKHGPGGNQQTMKSQNHKKVNNQRKKMGV</sequence>
<dbReference type="RefSeq" id="WP_116192066.1">
    <property type="nucleotide sequence ID" value="NZ_QTTN01000046.1"/>
</dbReference>
<evidence type="ECO:0000313" key="2">
    <source>
        <dbReference type="EMBL" id="REE66960.1"/>
    </source>
</evidence>
<gene>
    <name evidence="2" type="ORF">A8990_14612</name>
</gene>
<feature type="compositionally biased region" description="Basic residues" evidence="1">
    <location>
        <begin position="54"/>
        <end position="68"/>
    </location>
</feature>
<name>A0A3D9R2V4_9BACL</name>
<feature type="region of interest" description="Disordered" evidence="1">
    <location>
        <begin position="1"/>
        <end position="68"/>
    </location>
</feature>
<proteinExistence type="predicted"/>
<reference evidence="2 3" key="1">
    <citation type="submission" date="2018-08" db="EMBL/GenBank/DDBJ databases">
        <title>Genomic Encyclopedia of Type Strains, Phase III (KMG-III): the genomes of soil and plant-associated and newly described type strains.</title>
        <authorList>
            <person name="Whitman W."/>
        </authorList>
    </citation>
    <scope>NUCLEOTIDE SEQUENCE [LARGE SCALE GENOMIC DNA]</scope>
    <source>
        <strain evidence="2 3">CGMCC 1.10966</strain>
    </source>
</reference>
<feature type="compositionally biased region" description="Basic and acidic residues" evidence="1">
    <location>
        <begin position="1"/>
        <end position="17"/>
    </location>
</feature>
<dbReference type="Proteomes" id="UP000256304">
    <property type="component" value="Unassembled WGS sequence"/>
</dbReference>